<dbReference type="EMBL" id="CP022572">
    <property type="protein sequence ID" value="AZU62602.1"/>
    <property type="molecule type" value="Genomic_DNA"/>
</dbReference>
<dbReference type="AlphaFoldDB" id="A0A3Q9QZJ6"/>
<reference evidence="1 2" key="1">
    <citation type="submission" date="2017-07" db="EMBL/GenBank/DDBJ databases">
        <title>The complete genome sequence of Bacillus mesonae strain H20-5, an efficient strain improving plant abiotic stress resistance.</title>
        <authorList>
            <person name="Kim S.Y."/>
            <person name="Song H."/>
            <person name="Sang M.K."/>
            <person name="Weon H.-Y."/>
            <person name="Song J."/>
        </authorList>
    </citation>
    <scope>NUCLEOTIDE SEQUENCE [LARGE SCALE GENOMIC DNA]</scope>
    <source>
        <strain evidence="1 2">H20-5</strain>
    </source>
</reference>
<dbReference type="Proteomes" id="UP000282892">
    <property type="component" value="Chromosome"/>
</dbReference>
<dbReference type="KEGG" id="nmk:CHR53_15755"/>
<protein>
    <submittedName>
        <fullName evidence="1">Uncharacterized protein</fullName>
    </submittedName>
</protein>
<name>A0A3Q9QZJ6_9BACI</name>
<keyword evidence="2" id="KW-1185">Reference proteome</keyword>
<organism evidence="1 2">
    <name type="scientific">Neobacillus mesonae</name>
    <dbReference type="NCBI Taxonomy" id="1193713"/>
    <lineage>
        <taxon>Bacteria</taxon>
        <taxon>Bacillati</taxon>
        <taxon>Bacillota</taxon>
        <taxon>Bacilli</taxon>
        <taxon>Bacillales</taxon>
        <taxon>Bacillaceae</taxon>
        <taxon>Neobacillus</taxon>
    </lineage>
</organism>
<dbReference type="STRING" id="1193713.GCA_001636315_05575"/>
<proteinExistence type="predicted"/>
<gene>
    <name evidence="1" type="ORF">CHR53_15755</name>
</gene>
<dbReference type="OrthoDB" id="2880076at2"/>
<sequence length="140" mass="16597">MLVKELYQDSLHFEESSLAHYIYYLLAEQKVSLDDNVSNLNLDQADHQKVAELVQNNVLGFHKVGIYSLKMNREDFVFIFAVSEQEAIQFYTKTYQQPPLNCHKYSLDYKLFRGKEVISFRDMRREYESFPAVAGYYSKR</sequence>
<accession>A0A3Q9QZJ6</accession>
<evidence type="ECO:0000313" key="2">
    <source>
        <dbReference type="Proteomes" id="UP000282892"/>
    </source>
</evidence>
<dbReference type="RefSeq" id="WP_127487374.1">
    <property type="nucleotide sequence ID" value="NZ_CP022572.1"/>
</dbReference>
<evidence type="ECO:0000313" key="1">
    <source>
        <dbReference type="EMBL" id="AZU62602.1"/>
    </source>
</evidence>